<sequence length="299" mass="32598">MATLHETAAYWFARLHAPDFSEQDRQRFTAWYNETPAQAQAYELISAIWQASEIATSQSGRTVAVSPALLTRRGVLAGVSALMLGAFAVLPDPAEATIRATRTGQQMTFAASPSMTVLLDSDSSVAVHGRPRTLALLYGQIQVNCRGDDTRNGIDLEQWHACLPSGSFNMFRSPLKNTLTVLSGTAVLSRAGMASPCGLRAGERATILPDGRLSIDHPLIDDVMAWRSGRLAFRNTPLSEAVEEMNRYSTTKILVQDSAANLRISGFYHFGQNAAFARLLENVLPVRATFGKEITIVKL</sequence>
<feature type="domain" description="FecR N-terminal" evidence="1">
    <location>
        <begin position="7"/>
        <end position="46"/>
    </location>
</feature>
<dbReference type="Pfam" id="PF16220">
    <property type="entry name" value="DUF4880"/>
    <property type="match status" value="1"/>
</dbReference>
<proteinExistence type="predicted"/>
<name>A0A7W4ICG7_9PROT</name>
<dbReference type="PANTHER" id="PTHR30273:SF2">
    <property type="entry name" value="PROTEIN FECR"/>
    <property type="match status" value="1"/>
</dbReference>
<comment type="caution">
    <text evidence="2">The sequence shown here is derived from an EMBL/GenBank/DDBJ whole genome shotgun (WGS) entry which is preliminary data.</text>
</comment>
<organism evidence="2 3">
    <name type="scientific">Gluconacetobacter sacchari</name>
    <dbReference type="NCBI Taxonomy" id="92759"/>
    <lineage>
        <taxon>Bacteria</taxon>
        <taxon>Pseudomonadati</taxon>
        <taxon>Pseudomonadota</taxon>
        <taxon>Alphaproteobacteria</taxon>
        <taxon>Acetobacterales</taxon>
        <taxon>Acetobacteraceae</taxon>
        <taxon>Gluconacetobacter</taxon>
    </lineage>
</organism>
<evidence type="ECO:0000313" key="3">
    <source>
        <dbReference type="Proteomes" id="UP000589085"/>
    </source>
</evidence>
<reference evidence="2 3" key="1">
    <citation type="submission" date="2020-04" db="EMBL/GenBank/DDBJ databases">
        <title>Description of novel Gluconacetobacter.</title>
        <authorList>
            <person name="Sombolestani A."/>
        </authorList>
    </citation>
    <scope>NUCLEOTIDE SEQUENCE [LARGE SCALE GENOMIC DNA]</scope>
    <source>
        <strain evidence="2 3">LMG 19747</strain>
    </source>
</reference>
<dbReference type="RefSeq" id="WP_182997206.1">
    <property type="nucleotide sequence ID" value="NZ_JABEQJ010000010.1"/>
</dbReference>
<dbReference type="PIRSF" id="PIRSF018266">
    <property type="entry name" value="FecR"/>
    <property type="match status" value="1"/>
</dbReference>
<dbReference type="PANTHER" id="PTHR30273">
    <property type="entry name" value="PERIPLASMIC SIGNAL SENSOR AND SIGMA FACTOR ACTIVATOR FECR-RELATED"/>
    <property type="match status" value="1"/>
</dbReference>
<dbReference type="Proteomes" id="UP000589085">
    <property type="component" value="Unassembled WGS sequence"/>
</dbReference>
<dbReference type="EMBL" id="JABEQJ010000010">
    <property type="protein sequence ID" value="MBB2160338.1"/>
    <property type="molecule type" value="Genomic_DNA"/>
</dbReference>
<dbReference type="Gene3D" id="3.55.50.30">
    <property type="match status" value="1"/>
</dbReference>
<dbReference type="GO" id="GO:0016989">
    <property type="term" value="F:sigma factor antagonist activity"/>
    <property type="evidence" value="ECO:0007669"/>
    <property type="project" value="TreeGrafter"/>
</dbReference>
<dbReference type="AlphaFoldDB" id="A0A7W4ICG7"/>
<gene>
    <name evidence="2" type="ORF">HLH48_09145</name>
</gene>
<dbReference type="InterPro" id="IPR032623">
    <property type="entry name" value="FecR_N"/>
</dbReference>
<evidence type="ECO:0000313" key="2">
    <source>
        <dbReference type="EMBL" id="MBB2160338.1"/>
    </source>
</evidence>
<dbReference type="InterPro" id="IPR012373">
    <property type="entry name" value="Ferrdict_sens_TM"/>
</dbReference>
<accession>A0A7W4ICG7</accession>
<evidence type="ECO:0000259" key="1">
    <source>
        <dbReference type="Pfam" id="PF16220"/>
    </source>
</evidence>
<protein>
    <submittedName>
        <fullName evidence="2">DUF4880 domain-containing protein</fullName>
    </submittedName>
</protein>